<protein>
    <recommendedName>
        <fullName evidence="1">DUF7029 domain-containing protein</fullName>
    </recommendedName>
</protein>
<reference evidence="2 3" key="1">
    <citation type="submission" date="2018-02" db="EMBL/GenBank/DDBJ databases">
        <title>Draft genome sequences of Elsinoe sp., causing black scab on jojoba.</title>
        <authorList>
            <person name="Stodart B."/>
            <person name="Jeffress S."/>
            <person name="Ash G."/>
            <person name="Arun Chinnappa K."/>
        </authorList>
    </citation>
    <scope>NUCLEOTIDE SEQUENCE [LARGE SCALE GENOMIC DNA]</scope>
    <source>
        <strain evidence="2 3">Hillstone_2</strain>
    </source>
</reference>
<dbReference type="EMBL" id="PTQR01000028">
    <property type="protein sequence ID" value="TKX25578.1"/>
    <property type="molecule type" value="Genomic_DNA"/>
</dbReference>
<dbReference type="Pfam" id="PF22974">
    <property type="entry name" value="DUF7029"/>
    <property type="match status" value="1"/>
</dbReference>
<comment type="caution">
    <text evidence="2">The sequence shown here is derived from an EMBL/GenBank/DDBJ whole genome shotgun (WGS) entry which is preliminary data.</text>
</comment>
<sequence length="1216" mass="131219">MYYPAIDIATTSLLQSYTCSDSTLTLQLSSSRKEAIRKILAWPKQNIVLITQDAACNKPEERGVFLTESSSASAEGGITKIAFNVKTSKWSDVAEKMDISYGTRTGNEGMPSDLQPSCASTYQHSGTAPTTSPNVAATYQNLSPRAKALVDYAVGKLRYAANGNILVAPTNFTQPAIKSAPWTPNDKAAQDELEAKLLSAGLDDPASFKKAADAAISGTCPVTSVTKQTQTVLRTSQGLRKRFEFGDLVDVACDTFAGDIFGTAGDAACAGKDLYDNQDAWACLFTGCFKSQYDPPTYQFDFEASWFASYGFPQNTEVVTFSDGSKINCIDCSLDISEIKLAGHISVILATNKVVEANIAVSEKSKASMVLNLNAVQSLNYQWKTAVTSLPMDPLTVSGFFSIEPTVIFSLGAEVSTTAAVNIEAGARMEWEEASASIDLTNRAVSDIKGWQPELDVTFPTFSLRGGVKVYPFIRRLYEIKFSILGSELSDTATFTSQTAIGFDAETLDESKGLCSMDDMRLLSYVSNKQNVVFGNRAIQTLNERSVAQPEKCYKVPSNKPTAEEIQTLRSVGQEFCTSYIAYDPPVVGVYTTGIISTVTTTEERTTVEIQTSPTVFTTYPVTIDIFKTISTVTTTTDAAAGTITLDAQYQKRGLDLPAATTAAASQDHPRAPMITTSAASTAEPLDKRDIATPDLVATWAQSKIFFACSQVATGSTTVTFTTAYQTQYTSTATSTNTFYTMVNGGIITKRVYTTLSAWNTIPTYTSTRTLDASCPLQTQASCFNIKGAGVPRVAGRALGLANEVAQASFNAPATAFYLACDGSLISLPDHRTLSISSGLLDFVSHEATTQGSRIKCEKVTASKELKCTNPAGGDVIYVWDPESSYLNETFFQVTPLIDPRLWTPSFAAGSPSSEYHPVTLTYEPVTCPCGTPEPVTDLAIFDPKNLACPAADGYTYKTADGVLWQIQCNTNYPDNDITTATASSLVSCIESCDTDIQCIVATWAASTQLCTLKSDVPIYSSLVQSPLKTHAVVRLSKIAPPRQLLVNPTFSVGRGQWSASINNLRLDGWTATPGVSWESANQQYSVPAPVHALLNGRFGSGYRFTDVSISQTVSGLTVGKWYRFSTDAWWFSYFGSAYVSYYVDNQQLFRSNAIPERVAAEHVGVNGPYAFQATATSHTWKILYQNSCDTCTGDSTSGWVSVFSATLMGPYSSAS</sequence>
<feature type="domain" description="DUF7029" evidence="1">
    <location>
        <begin position="3"/>
        <end position="98"/>
    </location>
</feature>
<proteinExistence type="predicted"/>
<dbReference type="AlphaFoldDB" id="A0A4U7B2U2"/>
<evidence type="ECO:0000313" key="2">
    <source>
        <dbReference type="EMBL" id="TKX25578.1"/>
    </source>
</evidence>
<accession>A0A4U7B2U2</accession>
<evidence type="ECO:0000259" key="1">
    <source>
        <dbReference type="Pfam" id="PF22974"/>
    </source>
</evidence>
<organism evidence="2 3">
    <name type="scientific">Elsinoe australis</name>
    <dbReference type="NCBI Taxonomy" id="40998"/>
    <lineage>
        <taxon>Eukaryota</taxon>
        <taxon>Fungi</taxon>
        <taxon>Dikarya</taxon>
        <taxon>Ascomycota</taxon>
        <taxon>Pezizomycotina</taxon>
        <taxon>Dothideomycetes</taxon>
        <taxon>Dothideomycetidae</taxon>
        <taxon>Myriangiales</taxon>
        <taxon>Elsinoaceae</taxon>
        <taxon>Elsinoe</taxon>
    </lineage>
</organism>
<dbReference type="InterPro" id="IPR054293">
    <property type="entry name" value="DUF7029"/>
</dbReference>
<name>A0A4U7B2U2_9PEZI</name>
<dbReference type="Proteomes" id="UP000308133">
    <property type="component" value="Unassembled WGS sequence"/>
</dbReference>
<evidence type="ECO:0000313" key="3">
    <source>
        <dbReference type="Proteomes" id="UP000308133"/>
    </source>
</evidence>
<dbReference type="Gene3D" id="3.50.4.10">
    <property type="entry name" value="Hepatocyte Growth Factor"/>
    <property type="match status" value="1"/>
</dbReference>
<gene>
    <name evidence="2" type="ORF">C1H76_2228</name>
</gene>